<reference evidence="4 5" key="1">
    <citation type="submission" date="2019-11" db="EMBL/GenBank/DDBJ databases">
        <authorList>
            <person name="Jiang L.-Q."/>
        </authorList>
    </citation>
    <scope>NUCLEOTIDE SEQUENCE [LARGE SCALE GENOMIC DNA]</scope>
    <source>
        <strain evidence="4 5">YIM 132087</strain>
    </source>
</reference>
<name>A0A7K1FPS8_9ACTN</name>
<sequence>MRALIMGAGIAGPAGALALHRIGIDAVILERRPAPAAGDPLEGSYLTLAPNGVDVLDTLGVLGAVRECGVPTRANIMIGATGRPLGELPLGAARPDGLVGLTVQRTRLAQVLTDAAVARGTDIRYGAEVVQRQERPDGVSVVLSDGTELSADLLVGADGVRSATRSAIDPNAPAARYVGLTNFGGITTGSPLAGSLTPAAWHFVFGARCFTGLLPTPGGDVVWFVNVPGPQISRAERAATPAAAWLDRLVELAAPDAGPAAEVIRAGRLELAADNTFDLGHVPMWWRGRSVLVGDAAHAPSPSSGQGASMALEDAVVLAQALRDHPDPAAAFAAYERARRTRVEKIVAVGARSGSAKIPGRIGRRFREAGMRFAFRRIVTPERMAWMTDHRIDWDAPGWS</sequence>
<dbReference type="Gene3D" id="3.50.50.60">
    <property type="entry name" value="FAD/NAD(P)-binding domain"/>
    <property type="match status" value="1"/>
</dbReference>
<keyword evidence="2 4" id="KW-0503">Monooxygenase</keyword>
<dbReference type="GO" id="GO:0071949">
    <property type="term" value="F:FAD binding"/>
    <property type="evidence" value="ECO:0007669"/>
    <property type="project" value="InterPro"/>
</dbReference>
<evidence type="ECO:0000259" key="3">
    <source>
        <dbReference type="Pfam" id="PF01494"/>
    </source>
</evidence>
<dbReference type="Proteomes" id="UP000460221">
    <property type="component" value="Unassembled WGS sequence"/>
</dbReference>
<dbReference type="InterPro" id="IPR050493">
    <property type="entry name" value="FAD-dep_Monooxygenase_BioMet"/>
</dbReference>
<evidence type="ECO:0000256" key="1">
    <source>
        <dbReference type="ARBA" id="ARBA00023002"/>
    </source>
</evidence>
<dbReference type="PANTHER" id="PTHR13789:SF309">
    <property type="entry name" value="PUTATIVE (AFU_ORTHOLOGUE AFUA_6G14510)-RELATED"/>
    <property type="match status" value="1"/>
</dbReference>
<dbReference type="EMBL" id="WLYK01000005">
    <property type="protein sequence ID" value="MTD14824.1"/>
    <property type="molecule type" value="Genomic_DNA"/>
</dbReference>
<dbReference type="GO" id="GO:0004497">
    <property type="term" value="F:monooxygenase activity"/>
    <property type="evidence" value="ECO:0007669"/>
    <property type="project" value="UniProtKB-KW"/>
</dbReference>
<protein>
    <submittedName>
        <fullName evidence="4">FAD-dependent monooxygenase</fullName>
    </submittedName>
</protein>
<keyword evidence="1" id="KW-0560">Oxidoreductase</keyword>
<evidence type="ECO:0000313" key="4">
    <source>
        <dbReference type="EMBL" id="MTD14824.1"/>
    </source>
</evidence>
<dbReference type="PRINTS" id="PR00420">
    <property type="entry name" value="RNGMNOXGNASE"/>
</dbReference>
<dbReference type="RefSeq" id="WP_154768839.1">
    <property type="nucleotide sequence ID" value="NZ_WLYK01000005.1"/>
</dbReference>
<comment type="caution">
    <text evidence="4">The sequence shown here is derived from an EMBL/GenBank/DDBJ whole genome shotgun (WGS) entry which is preliminary data.</text>
</comment>
<evidence type="ECO:0000256" key="2">
    <source>
        <dbReference type="ARBA" id="ARBA00023033"/>
    </source>
</evidence>
<dbReference type="InterPro" id="IPR036188">
    <property type="entry name" value="FAD/NAD-bd_sf"/>
</dbReference>
<dbReference type="Pfam" id="PF01494">
    <property type="entry name" value="FAD_binding_3"/>
    <property type="match status" value="1"/>
</dbReference>
<organism evidence="4 5">
    <name type="scientific">Nakamurella alba</name>
    <dbReference type="NCBI Taxonomy" id="2665158"/>
    <lineage>
        <taxon>Bacteria</taxon>
        <taxon>Bacillati</taxon>
        <taxon>Actinomycetota</taxon>
        <taxon>Actinomycetes</taxon>
        <taxon>Nakamurellales</taxon>
        <taxon>Nakamurellaceae</taxon>
        <taxon>Nakamurella</taxon>
    </lineage>
</organism>
<keyword evidence="5" id="KW-1185">Reference proteome</keyword>
<feature type="domain" description="FAD-binding" evidence="3">
    <location>
        <begin position="3"/>
        <end position="347"/>
    </location>
</feature>
<dbReference type="AlphaFoldDB" id="A0A7K1FPS8"/>
<dbReference type="InterPro" id="IPR002938">
    <property type="entry name" value="FAD-bd"/>
</dbReference>
<gene>
    <name evidence="4" type="ORF">GIS00_12820</name>
</gene>
<dbReference type="PANTHER" id="PTHR13789">
    <property type="entry name" value="MONOOXYGENASE"/>
    <property type="match status" value="1"/>
</dbReference>
<accession>A0A7K1FPS8</accession>
<evidence type="ECO:0000313" key="5">
    <source>
        <dbReference type="Proteomes" id="UP000460221"/>
    </source>
</evidence>
<proteinExistence type="predicted"/>
<dbReference type="SUPFAM" id="SSF51905">
    <property type="entry name" value="FAD/NAD(P)-binding domain"/>
    <property type="match status" value="1"/>
</dbReference>